<protein>
    <recommendedName>
        <fullName evidence="5">5'-3' exonuclease domain-containing protein</fullName>
    </recommendedName>
</protein>
<evidence type="ECO:0000256" key="3">
    <source>
        <dbReference type="ARBA" id="ARBA00023125"/>
    </source>
</evidence>
<dbReference type="PANTHER" id="PTHR42646:SF2">
    <property type="entry name" value="5'-3' EXONUCLEASE FAMILY PROTEIN"/>
    <property type="match status" value="1"/>
</dbReference>
<dbReference type="Gene3D" id="1.10.150.20">
    <property type="entry name" value="5' to 3' exonuclease, C-terminal subdomain"/>
    <property type="match status" value="1"/>
</dbReference>
<dbReference type="GO" id="GO:0017108">
    <property type="term" value="F:5'-flap endonuclease activity"/>
    <property type="evidence" value="ECO:0007669"/>
    <property type="project" value="InterPro"/>
</dbReference>
<dbReference type="PANTHER" id="PTHR42646">
    <property type="entry name" value="FLAP ENDONUCLEASE XNI"/>
    <property type="match status" value="1"/>
</dbReference>
<keyword evidence="2" id="KW-0378">Hydrolase</keyword>
<evidence type="ECO:0000256" key="2">
    <source>
        <dbReference type="ARBA" id="ARBA00022801"/>
    </source>
</evidence>
<feature type="compositionally biased region" description="Basic and acidic residues" evidence="4">
    <location>
        <begin position="304"/>
        <end position="324"/>
    </location>
</feature>
<dbReference type="InterPro" id="IPR002421">
    <property type="entry name" value="5-3_exonuclease"/>
</dbReference>
<dbReference type="Gene3D" id="3.40.50.1010">
    <property type="entry name" value="5'-nuclease"/>
    <property type="match status" value="1"/>
</dbReference>
<comment type="caution">
    <text evidence="6">The sequence shown here is derived from an EMBL/GenBank/DDBJ whole genome shotgun (WGS) entry which is preliminary data.</text>
</comment>
<evidence type="ECO:0000259" key="5">
    <source>
        <dbReference type="SMART" id="SM00475"/>
    </source>
</evidence>
<proteinExistence type="predicted"/>
<keyword evidence="3" id="KW-0238">DNA-binding</keyword>
<accession>A0A1G1V427</accession>
<dbReference type="Pfam" id="PF02739">
    <property type="entry name" value="5_3_exonuc_N"/>
    <property type="match status" value="1"/>
</dbReference>
<dbReference type="InterPro" id="IPR008918">
    <property type="entry name" value="HhH2"/>
</dbReference>
<dbReference type="SMART" id="SM00475">
    <property type="entry name" value="53EXOc"/>
    <property type="match status" value="1"/>
</dbReference>
<dbReference type="InterPro" id="IPR036279">
    <property type="entry name" value="5-3_exonuclease_C_sf"/>
</dbReference>
<reference evidence="6 7" key="1">
    <citation type="journal article" date="2016" name="Nat. Commun.">
        <title>Thousands of microbial genomes shed light on interconnected biogeochemical processes in an aquifer system.</title>
        <authorList>
            <person name="Anantharaman K."/>
            <person name="Brown C.T."/>
            <person name="Hug L.A."/>
            <person name="Sharon I."/>
            <person name="Castelle C.J."/>
            <person name="Probst A.J."/>
            <person name="Thomas B.C."/>
            <person name="Singh A."/>
            <person name="Wilkins M.J."/>
            <person name="Karaoz U."/>
            <person name="Brodie E.L."/>
            <person name="Williams K.H."/>
            <person name="Hubbard S.S."/>
            <person name="Banfield J.F."/>
        </authorList>
    </citation>
    <scope>NUCLEOTIDE SEQUENCE [LARGE SCALE GENOMIC DNA]</scope>
</reference>
<dbReference type="Pfam" id="PF01367">
    <property type="entry name" value="5_3_exonuc"/>
    <property type="match status" value="1"/>
</dbReference>
<dbReference type="InterPro" id="IPR020046">
    <property type="entry name" value="5-3_exonucl_a-hlix_arch_N"/>
</dbReference>
<dbReference type="GO" id="GO:0003677">
    <property type="term" value="F:DNA binding"/>
    <property type="evidence" value="ECO:0007669"/>
    <property type="project" value="UniProtKB-KW"/>
</dbReference>
<feature type="region of interest" description="Disordered" evidence="4">
    <location>
        <begin position="302"/>
        <end position="324"/>
    </location>
</feature>
<evidence type="ECO:0000313" key="7">
    <source>
        <dbReference type="Proteomes" id="UP000178319"/>
    </source>
</evidence>
<sequence length="324" mass="35756">MNRLVLIDGHAIIHRAYHALPPLTTSYGQPGQAAYGFVSMLLRVIDELKPTHLAVCFDLPEATFRHTAYIAYQAHRPTADQDLVDQIIMVHELVHSSGIPVYTAAGFEADDVIGTLAREAVEDGIDEVIIVTGDKDIMQLVCDNVGNGRSIKVYAPVRGFANGKVFDEKEVFQYVGVLPSKIVDYKALMGDSSDNYPGVPGIGPKTAVGLLEKYSTLEEIYKNVRGKTEKVKSLPESVIKKLELGEESAFLSKHLATIVTDAPVELDLEKAKVHPLREDRDFVEKLKELGFKSLLTRIGGALEGKTKTEKPKTDRKNDNQMELL</sequence>
<evidence type="ECO:0000256" key="1">
    <source>
        <dbReference type="ARBA" id="ARBA00022722"/>
    </source>
</evidence>
<dbReference type="InterPro" id="IPR029060">
    <property type="entry name" value="PIN-like_dom_sf"/>
</dbReference>
<dbReference type="SUPFAM" id="SSF88723">
    <property type="entry name" value="PIN domain-like"/>
    <property type="match status" value="1"/>
</dbReference>
<dbReference type="AlphaFoldDB" id="A0A1G1V427"/>
<dbReference type="Proteomes" id="UP000178319">
    <property type="component" value="Unassembled WGS sequence"/>
</dbReference>
<evidence type="ECO:0000313" key="6">
    <source>
        <dbReference type="EMBL" id="OGY10119.1"/>
    </source>
</evidence>
<dbReference type="FunFam" id="1.10.150.20:FF:000003">
    <property type="entry name" value="DNA polymerase I"/>
    <property type="match status" value="1"/>
</dbReference>
<dbReference type="SUPFAM" id="SSF47807">
    <property type="entry name" value="5' to 3' exonuclease, C-terminal subdomain"/>
    <property type="match status" value="1"/>
</dbReference>
<dbReference type="InterPro" id="IPR020045">
    <property type="entry name" value="DNA_polI_H3TH"/>
</dbReference>
<evidence type="ECO:0000256" key="4">
    <source>
        <dbReference type="SAM" id="MobiDB-lite"/>
    </source>
</evidence>
<gene>
    <name evidence="6" type="ORF">A3D26_00840</name>
</gene>
<dbReference type="GO" id="GO:0008409">
    <property type="term" value="F:5'-3' exonuclease activity"/>
    <property type="evidence" value="ECO:0007669"/>
    <property type="project" value="InterPro"/>
</dbReference>
<dbReference type="SMART" id="SM00279">
    <property type="entry name" value="HhH2"/>
    <property type="match status" value="1"/>
</dbReference>
<dbReference type="CDD" id="cd09859">
    <property type="entry name" value="PIN_53EXO"/>
    <property type="match status" value="1"/>
</dbReference>
<dbReference type="CDD" id="cd09898">
    <property type="entry name" value="H3TH_53EXO"/>
    <property type="match status" value="1"/>
</dbReference>
<feature type="domain" description="5'-3' exonuclease" evidence="5">
    <location>
        <begin position="2"/>
        <end position="274"/>
    </location>
</feature>
<dbReference type="EMBL" id="MHBZ01000040">
    <property type="protein sequence ID" value="OGY10119.1"/>
    <property type="molecule type" value="Genomic_DNA"/>
</dbReference>
<name>A0A1G1V427_9BACT</name>
<dbReference type="STRING" id="1797516.A3D26_00840"/>
<organism evidence="6 7">
    <name type="scientific">Candidatus Blackburnbacteria bacterium RIFCSPHIGHO2_02_FULL_44_20</name>
    <dbReference type="NCBI Taxonomy" id="1797516"/>
    <lineage>
        <taxon>Bacteria</taxon>
        <taxon>Candidatus Blackburniibacteriota</taxon>
    </lineage>
</organism>
<dbReference type="GO" id="GO:0033567">
    <property type="term" value="P:DNA replication, Okazaki fragment processing"/>
    <property type="evidence" value="ECO:0007669"/>
    <property type="project" value="InterPro"/>
</dbReference>
<dbReference type="InterPro" id="IPR038969">
    <property type="entry name" value="FEN"/>
</dbReference>
<keyword evidence="1" id="KW-0540">Nuclease</keyword>